<proteinExistence type="predicted"/>
<dbReference type="Proteomes" id="UP001194714">
    <property type="component" value="Unassembled WGS sequence"/>
</dbReference>
<gene>
    <name evidence="2" type="ORF">NEPTK9_001465</name>
</gene>
<dbReference type="EMBL" id="JAAEJV010000053">
    <property type="protein sequence ID" value="MBF5059941.1"/>
    <property type="molecule type" value="Genomic_DNA"/>
</dbReference>
<protein>
    <recommendedName>
        <fullName evidence="1">PPC domain-containing protein</fullName>
    </recommendedName>
</protein>
<dbReference type="SUPFAM" id="SSF117856">
    <property type="entry name" value="AF0104/ALDC/Ptd012-like"/>
    <property type="match status" value="1"/>
</dbReference>
<dbReference type="PROSITE" id="PS51742">
    <property type="entry name" value="PPC"/>
    <property type="match status" value="1"/>
</dbReference>
<dbReference type="Pfam" id="PF03479">
    <property type="entry name" value="PCC"/>
    <property type="match status" value="1"/>
</dbReference>
<dbReference type="InterPro" id="IPR005175">
    <property type="entry name" value="PPC_dom"/>
</dbReference>
<dbReference type="CDD" id="cd11378">
    <property type="entry name" value="DUF296"/>
    <property type="match status" value="1"/>
</dbReference>
<name>A0ABS0B0Q1_9BACT</name>
<sequence>MFAQLLNMEEGKELHEMLSAFVLQKKIPSAFYQGIGMVHDVELGHFNLEKNDYDKSSFDRTFELITATGNISVESGVPFIHTHIVLALLRRPNKTRNFKGLELPHPFVP</sequence>
<comment type="caution">
    <text evidence="2">The sequence shown here is derived from an EMBL/GenBank/DDBJ whole genome shotgun (WGS) entry which is preliminary data.</text>
</comment>
<dbReference type="Gene3D" id="3.30.1330.80">
    <property type="entry name" value="Hypothetical protein, similar to alpha- acetolactate decarboxylase, domain 2"/>
    <property type="match status" value="1"/>
</dbReference>
<organism evidence="2 3">
    <name type="scientific">Candidatus Neptunichlamydia vexilliferae</name>
    <dbReference type="NCBI Taxonomy" id="1651774"/>
    <lineage>
        <taxon>Bacteria</taxon>
        <taxon>Pseudomonadati</taxon>
        <taxon>Chlamydiota</taxon>
        <taxon>Chlamydiia</taxon>
        <taxon>Parachlamydiales</taxon>
        <taxon>Simkaniaceae</taxon>
        <taxon>Candidatus Neptunichlamydia</taxon>
    </lineage>
</organism>
<keyword evidence="3" id="KW-1185">Reference proteome</keyword>
<accession>A0ABS0B0Q1</accession>
<reference evidence="2 3" key="1">
    <citation type="submission" date="2020-01" db="EMBL/GenBank/DDBJ databases">
        <title>Draft genome sequence of Cand. Neptunochlamydia vexilliferae K9.</title>
        <authorList>
            <person name="Schulz F."/>
            <person name="Koestlbacher S."/>
            <person name="Wascher F."/>
            <person name="Pizzetti I."/>
            <person name="Horn M."/>
        </authorList>
    </citation>
    <scope>NUCLEOTIDE SEQUENCE [LARGE SCALE GENOMIC DNA]</scope>
    <source>
        <strain evidence="2 3">K9</strain>
    </source>
</reference>
<feature type="domain" description="PPC" evidence="1">
    <location>
        <begin position="1"/>
        <end position="109"/>
    </location>
</feature>
<evidence type="ECO:0000313" key="2">
    <source>
        <dbReference type="EMBL" id="MBF5059941.1"/>
    </source>
</evidence>
<evidence type="ECO:0000259" key="1">
    <source>
        <dbReference type="PROSITE" id="PS51742"/>
    </source>
</evidence>
<evidence type="ECO:0000313" key="3">
    <source>
        <dbReference type="Proteomes" id="UP001194714"/>
    </source>
</evidence>